<keyword evidence="3" id="KW-1185">Reference proteome</keyword>
<evidence type="ECO:0000313" key="3">
    <source>
        <dbReference type="Proteomes" id="UP000486602"/>
    </source>
</evidence>
<organism evidence="2 3">
    <name type="scientific">Cryomorpha ignava</name>
    <dbReference type="NCBI Taxonomy" id="101383"/>
    <lineage>
        <taxon>Bacteria</taxon>
        <taxon>Pseudomonadati</taxon>
        <taxon>Bacteroidota</taxon>
        <taxon>Flavobacteriia</taxon>
        <taxon>Flavobacteriales</taxon>
        <taxon>Cryomorphaceae</taxon>
        <taxon>Cryomorpha</taxon>
    </lineage>
</organism>
<dbReference type="EMBL" id="JAAGVY010000018">
    <property type="protein sequence ID" value="NEN23988.1"/>
    <property type="molecule type" value="Genomic_DNA"/>
</dbReference>
<gene>
    <name evidence="2" type="ORF">G3O08_10800</name>
</gene>
<proteinExistence type="predicted"/>
<sequence>MFTINGKLIVKNDAEQITDSFKKREFVISDDGSQYPQEIMFQLVQDKCDLIEAYNIGDEIKVNFNLRGRRWENPKTNETKFFVSLDAWRLEKVSQESAANNLPPLPTQEPAHAGNNDDSDDLPF</sequence>
<dbReference type="Proteomes" id="UP000486602">
    <property type="component" value="Unassembled WGS sequence"/>
</dbReference>
<accession>A0A7K3WR31</accession>
<reference evidence="2 3" key="1">
    <citation type="submission" date="2020-02" db="EMBL/GenBank/DDBJ databases">
        <title>Out from the shadows clarifying the taxonomy of the family Cryomorphaceae and related taxa by utilizing the GTDB taxonomic framework.</title>
        <authorList>
            <person name="Bowman J.P."/>
        </authorList>
    </citation>
    <scope>NUCLEOTIDE SEQUENCE [LARGE SCALE GENOMIC DNA]</scope>
    <source>
        <strain evidence="2 3">QSSC 1-22</strain>
    </source>
</reference>
<dbReference type="AlphaFoldDB" id="A0A7K3WR31"/>
<evidence type="ECO:0000313" key="2">
    <source>
        <dbReference type="EMBL" id="NEN23988.1"/>
    </source>
</evidence>
<protein>
    <submittedName>
        <fullName evidence="2">DUF3127 domain-containing protein</fullName>
    </submittedName>
</protein>
<dbReference type="Pfam" id="PF11325">
    <property type="entry name" value="DUF3127"/>
    <property type="match status" value="1"/>
</dbReference>
<dbReference type="InterPro" id="IPR021474">
    <property type="entry name" value="DUF3127"/>
</dbReference>
<feature type="region of interest" description="Disordered" evidence="1">
    <location>
        <begin position="97"/>
        <end position="124"/>
    </location>
</feature>
<dbReference type="RefSeq" id="WP_163285382.1">
    <property type="nucleotide sequence ID" value="NZ_JAAGVY010000018.1"/>
</dbReference>
<evidence type="ECO:0000256" key="1">
    <source>
        <dbReference type="SAM" id="MobiDB-lite"/>
    </source>
</evidence>
<name>A0A7K3WR31_9FLAO</name>
<comment type="caution">
    <text evidence="2">The sequence shown here is derived from an EMBL/GenBank/DDBJ whole genome shotgun (WGS) entry which is preliminary data.</text>
</comment>